<gene>
    <name evidence="1" type="ORF">SAMN02745190_00067</name>
</gene>
<name>A0A1M4SB77_9FIRM</name>
<protein>
    <submittedName>
        <fullName evidence="1">Uncharacterized protein</fullName>
    </submittedName>
</protein>
<dbReference type="Proteomes" id="UP000184404">
    <property type="component" value="Unassembled WGS sequence"/>
</dbReference>
<dbReference type="AlphaFoldDB" id="A0A1M4SB77"/>
<evidence type="ECO:0000313" key="2">
    <source>
        <dbReference type="Proteomes" id="UP000184404"/>
    </source>
</evidence>
<keyword evidence="2" id="KW-1185">Reference proteome</keyword>
<dbReference type="STRING" id="1123243.SAMN02745190_00067"/>
<dbReference type="EMBL" id="FQUG01000002">
    <property type="protein sequence ID" value="SHE29428.1"/>
    <property type="molecule type" value="Genomic_DNA"/>
</dbReference>
<reference evidence="1 2" key="1">
    <citation type="submission" date="2016-11" db="EMBL/GenBank/DDBJ databases">
        <authorList>
            <person name="Jaros S."/>
            <person name="Januszkiewicz K."/>
            <person name="Wedrychowicz H."/>
        </authorList>
    </citation>
    <scope>NUCLEOTIDE SEQUENCE [LARGE SCALE GENOMIC DNA]</scope>
    <source>
        <strain evidence="1 2">DSM 10502</strain>
    </source>
</reference>
<sequence length="107" mass="12649">MLIFAIFLTLSQLLIVYLIFRKELHDNIQKEEANDLLLLRLNSLKHEAELIQQDIKTTRILRHDLRHHYRMLYALLKDNNTKAALDHITKQEETIAGIRSESMKKGQ</sequence>
<organism evidence="1 2">
    <name type="scientific">Schwartzia succinivorans DSM 10502</name>
    <dbReference type="NCBI Taxonomy" id="1123243"/>
    <lineage>
        <taxon>Bacteria</taxon>
        <taxon>Bacillati</taxon>
        <taxon>Bacillota</taxon>
        <taxon>Negativicutes</taxon>
        <taxon>Selenomonadales</taxon>
        <taxon>Selenomonadaceae</taxon>
        <taxon>Schwartzia</taxon>
    </lineage>
</organism>
<proteinExistence type="predicted"/>
<accession>A0A1M4SB77</accession>
<evidence type="ECO:0000313" key="1">
    <source>
        <dbReference type="EMBL" id="SHE29428.1"/>
    </source>
</evidence>
<dbReference type="RefSeq" id="WP_072934205.1">
    <property type="nucleotide sequence ID" value="NZ_FQUG01000002.1"/>
</dbReference>
<dbReference type="OrthoDB" id="1634477at2"/>